<evidence type="ECO:0000313" key="2">
    <source>
        <dbReference type="Proteomes" id="UP000182658"/>
    </source>
</evidence>
<gene>
    <name evidence="1" type="ORF">CONLIGDRAFT_245988</name>
</gene>
<name>A0A1J7IXM7_9PEZI</name>
<protein>
    <submittedName>
        <fullName evidence="1">Uncharacterized protein</fullName>
    </submittedName>
</protein>
<keyword evidence="2" id="KW-1185">Reference proteome</keyword>
<dbReference type="AlphaFoldDB" id="A0A1J7IXM7"/>
<dbReference type="InParanoid" id="A0A1J7IXM7"/>
<sequence>MGACALNKRLHEPVIAAELTERQVCPLVRPHANRRTNRTLFLPAHSRTHLATALELYVRLTSYAAYQGTRQDIMIGCLFWPTEDGVCSQTTSSKPMNTMNIARASKQVQVRRDIQIFPSEALGVDQYWTLEYPPSISMPCHHGHVTVIPFSSSHAAFALSKHSTPSLLAQHRAS</sequence>
<reference evidence="1 2" key="1">
    <citation type="submission" date="2016-10" db="EMBL/GenBank/DDBJ databases">
        <title>Draft genome sequence of Coniochaeta ligniaria NRRL30616, a lignocellulolytic fungus for bioabatement of inhibitors in plant biomass hydrolysates.</title>
        <authorList>
            <consortium name="DOE Joint Genome Institute"/>
            <person name="Jimenez D.J."/>
            <person name="Hector R.E."/>
            <person name="Riley R."/>
            <person name="Sun H."/>
            <person name="Grigoriev I.V."/>
            <person name="Van Elsas J.D."/>
            <person name="Nichols N.N."/>
        </authorList>
    </citation>
    <scope>NUCLEOTIDE SEQUENCE [LARGE SCALE GENOMIC DNA]</scope>
    <source>
        <strain evidence="1 2">NRRL 30616</strain>
    </source>
</reference>
<dbReference type="EMBL" id="KV875095">
    <property type="protein sequence ID" value="OIW31939.1"/>
    <property type="molecule type" value="Genomic_DNA"/>
</dbReference>
<proteinExistence type="predicted"/>
<evidence type="ECO:0000313" key="1">
    <source>
        <dbReference type="EMBL" id="OIW31939.1"/>
    </source>
</evidence>
<organism evidence="1 2">
    <name type="scientific">Coniochaeta ligniaria NRRL 30616</name>
    <dbReference type="NCBI Taxonomy" id="1408157"/>
    <lineage>
        <taxon>Eukaryota</taxon>
        <taxon>Fungi</taxon>
        <taxon>Dikarya</taxon>
        <taxon>Ascomycota</taxon>
        <taxon>Pezizomycotina</taxon>
        <taxon>Sordariomycetes</taxon>
        <taxon>Sordariomycetidae</taxon>
        <taxon>Coniochaetales</taxon>
        <taxon>Coniochaetaceae</taxon>
        <taxon>Coniochaeta</taxon>
    </lineage>
</organism>
<dbReference type="Proteomes" id="UP000182658">
    <property type="component" value="Unassembled WGS sequence"/>
</dbReference>
<accession>A0A1J7IXM7</accession>